<dbReference type="AlphaFoldDB" id="A0A941GUM5"/>
<proteinExistence type="predicted"/>
<organism evidence="1 2">
    <name type="scientific">Gomphosphaeria aponina SAG 52.96 = DSM 107014</name>
    <dbReference type="NCBI Taxonomy" id="1521640"/>
    <lineage>
        <taxon>Bacteria</taxon>
        <taxon>Bacillati</taxon>
        <taxon>Cyanobacteriota</taxon>
        <taxon>Cyanophyceae</taxon>
        <taxon>Oscillatoriophycideae</taxon>
        <taxon>Chroococcales</taxon>
        <taxon>Gomphosphaeriaceae</taxon>
        <taxon>Gomphosphaeria</taxon>
    </lineage>
</organism>
<dbReference type="Proteomes" id="UP000767446">
    <property type="component" value="Unassembled WGS sequence"/>
</dbReference>
<evidence type="ECO:0000313" key="2">
    <source>
        <dbReference type="Proteomes" id="UP000767446"/>
    </source>
</evidence>
<sequence length="62" mass="7130">MNSTKQKVKSMLNKLPDDCSIEDIQYHLYVLEKVRQGIATSAPKDKIPQEEVEGLLSKWLIE</sequence>
<comment type="caution">
    <text evidence="1">The sequence shown here is derived from an EMBL/GenBank/DDBJ whole genome shotgun (WGS) entry which is preliminary data.</text>
</comment>
<protein>
    <submittedName>
        <fullName evidence="1">Uncharacterized protein</fullName>
    </submittedName>
</protein>
<accession>A0A941GUM5</accession>
<name>A0A941GUM5_9CHRO</name>
<reference evidence="1" key="1">
    <citation type="submission" date="2021-02" db="EMBL/GenBank/DDBJ databases">
        <title>Metagenome analyses of Stigonema ocellatum DSM 106950, Chlorogloea purpurea SAG 13.99 and Gomphosphaeria aponina DSM 107014.</title>
        <authorList>
            <person name="Marter P."/>
            <person name="Huang S."/>
        </authorList>
    </citation>
    <scope>NUCLEOTIDE SEQUENCE</scope>
    <source>
        <strain evidence="1">JP213</strain>
    </source>
</reference>
<dbReference type="EMBL" id="JADQBC010000085">
    <property type="protein sequence ID" value="MBR8828737.1"/>
    <property type="molecule type" value="Genomic_DNA"/>
</dbReference>
<gene>
    <name evidence="1" type="ORF">DSM107014_12695</name>
</gene>
<evidence type="ECO:0000313" key="1">
    <source>
        <dbReference type="EMBL" id="MBR8828737.1"/>
    </source>
</evidence>